<protein>
    <submittedName>
        <fullName evidence="2">BolA-like protein 1</fullName>
    </submittedName>
</protein>
<evidence type="ECO:0000313" key="3">
    <source>
        <dbReference type="Proteomes" id="UP001642464"/>
    </source>
</evidence>
<evidence type="ECO:0000313" key="2">
    <source>
        <dbReference type="EMBL" id="CAK9034558.1"/>
    </source>
</evidence>
<dbReference type="SUPFAM" id="SSF50370">
    <property type="entry name" value="Ricin B-like lectins"/>
    <property type="match status" value="2"/>
</dbReference>
<name>A0ABP0L5W5_9DINO</name>
<dbReference type="InterPro" id="IPR000772">
    <property type="entry name" value="Ricin_B_lectin"/>
</dbReference>
<dbReference type="Pfam" id="PF00652">
    <property type="entry name" value="Ricin_B_lectin"/>
    <property type="match status" value="1"/>
</dbReference>
<evidence type="ECO:0000259" key="1">
    <source>
        <dbReference type="SMART" id="SM00458"/>
    </source>
</evidence>
<proteinExistence type="predicted"/>
<comment type="caution">
    <text evidence="2">The sequence shown here is derived from an EMBL/GenBank/DDBJ whole genome shotgun (WGS) entry which is preliminary data.</text>
</comment>
<dbReference type="Proteomes" id="UP001642464">
    <property type="component" value="Unassembled WGS sequence"/>
</dbReference>
<keyword evidence="3" id="KW-1185">Reference proteome</keyword>
<sequence>MELKTFWKIGSTWNFACLTYDTASPIKNVIGAACDGKSTQLWGIPTAADRLHLIVNGLCLTAVDVPANNLTDVLHKNVVLEDCDSGSMAQQFQWQDNGIVKLGTDDLLCLDWDVAGVHEKGNVQMYTCNGQTNQMWYQILQRGTLLTSLIFKPGRVEDRCLSYYGMNVKGGDCETAPSVFPTKTQRHAQMFVELLGRLFCLTAYPFKNIFSRNATLKLMRKKEVHLNLCDASKSQAFEMTTRAQIKLQNDPGLCLDWNVGGVFHRYDEIYLFGCNSYPNQRWIQYVTPSLGDSQ</sequence>
<organism evidence="2 3">
    <name type="scientific">Durusdinium trenchii</name>
    <dbReference type="NCBI Taxonomy" id="1381693"/>
    <lineage>
        <taxon>Eukaryota</taxon>
        <taxon>Sar</taxon>
        <taxon>Alveolata</taxon>
        <taxon>Dinophyceae</taxon>
        <taxon>Suessiales</taxon>
        <taxon>Symbiodiniaceae</taxon>
        <taxon>Durusdinium</taxon>
    </lineage>
</organism>
<reference evidence="2 3" key="1">
    <citation type="submission" date="2024-02" db="EMBL/GenBank/DDBJ databases">
        <authorList>
            <person name="Chen Y."/>
            <person name="Shah S."/>
            <person name="Dougan E. K."/>
            <person name="Thang M."/>
            <person name="Chan C."/>
        </authorList>
    </citation>
    <scope>NUCLEOTIDE SEQUENCE [LARGE SCALE GENOMIC DNA]</scope>
</reference>
<accession>A0ABP0L5W5</accession>
<gene>
    <name evidence="2" type="ORF">SCF082_LOCUS20904</name>
</gene>
<dbReference type="Gene3D" id="2.80.10.50">
    <property type="match status" value="3"/>
</dbReference>
<dbReference type="PROSITE" id="PS50231">
    <property type="entry name" value="RICIN_B_LECTIN"/>
    <property type="match status" value="2"/>
</dbReference>
<feature type="domain" description="Ricin B lectin" evidence="1">
    <location>
        <begin position="4"/>
        <end position="139"/>
    </location>
</feature>
<dbReference type="SMART" id="SM00458">
    <property type="entry name" value="RICIN"/>
    <property type="match status" value="1"/>
</dbReference>
<dbReference type="EMBL" id="CAXAMM010014747">
    <property type="protein sequence ID" value="CAK9034558.1"/>
    <property type="molecule type" value="Genomic_DNA"/>
</dbReference>
<dbReference type="InterPro" id="IPR035992">
    <property type="entry name" value="Ricin_B-like_lectins"/>
</dbReference>